<feature type="domain" description="ATPase AAA-type core" evidence="1">
    <location>
        <begin position="464"/>
        <end position="554"/>
    </location>
</feature>
<name>A0A250KJP3_9BACT</name>
<evidence type="ECO:0000313" key="4">
    <source>
        <dbReference type="Proteomes" id="UP000267517"/>
    </source>
</evidence>
<dbReference type="InterPro" id="IPR027417">
    <property type="entry name" value="P-loop_NTPase"/>
</dbReference>
<dbReference type="RefSeq" id="WP_120174955.1">
    <property type="nucleotide sequence ID" value="NZ_AP018050.1"/>
</dbReference>
<evidence type="ECO:0008006" key="5">
    <source>
        <dbReference type="Google" id="ProtNLM"/>
    </source>
</evidence>
<protein>
    <recommendedName>
        <fullName evidence="5">AAA family ATPase</fullName>
    </recommendedName>
</protein>
<evidence type="ECO:0000259" key="1">
    <source>
        <dbReference type="Pfam" id="PF13304"/>
    </source>
</evidence>
<feature type="domain" description="AbiJ-NTD3" evidence="2">
    <location>
        <begin position="10"/>
        <end position="162"/>
    </location>
</feature>
<dbReference type="GO" id="GO:0016887">
    <property type="term" value="F:ATP hydrolysis activity"/>
    <property type="evidence" value="ECO:0007669"/>
    <property type="project" value="InterPro"/>
</dbReference>
<dbReference type="OrthoDB" id="9805802at2"/>
<dbReference type="EMBL" id="AP018050">
    <property type="protein sequence ID" value="BBA29832.1"/>
    <property type="molecule type" value="Genomic_DNA"/>
</dbReference>
<dbReference type="PANTHER" id="PTHR43581:SF2">
    <property type="entry name" value="EXCINUCLEASE ATPASE SUBUNIT"/>
    <property type="match status" value="1"/>
</dbReference>
<dbReference type="Pfam" id="PF13304">
    <property type="entry name" value="AAA_21"/>
    <property type="match status" value="1"/>
</dbReference>
<dbReference type="AlphaFoldDB" id="A0A250KJP3"/>
<dbReference type="Gene3D" id="3.40.50.300">
    <property type="entry name" value="P-loop containing nucleotide triphosphate hydrolases"/>
    <property type="match status" value="1"/>
</dbReference>
<dbReference type="Pfam" id="PF18860">
    <property type="entry name" value="AbiJ_NTD3"/>
    <property type="match status" value="1"/>
</dbReference>
<evidence type="ECO:0000259" key="2">
    <source>
        <dbReference type="Pfam" id="PF18860"/>
    </source>
</evidence>
<evidence type="ECO:0000313" key="3">
    <source>
        <dbReference type="EMBL" id="BBA29832.1"/>
    </source>
</evidence>
<organism evidence="3 4">
    <name type="scientific">Prevotella melaninogenica</name>
    <dbReference type="NCBI Taxonomy" id="28132"/>
    <lineage>
        <taxon>Bacteria</taxon>
        <taxon>Pseudomonadati</taxon>
        <taxon>Bacteroidota</taxon>
        <taxon>Bacteroidia</taxon>
        <taxon>Bacteroidales</taxon>
        <taxon>Prevotellaceae</taxon>
        <taxon>Prevotella</taxon>
    </lineage>
</organism>
<dbReference type="Proteomes" id="UP000267517">
    <property type="component" value="Chromosome II"/>
</dbReference>
<dbReference type="PANTHER" id="PTHR43581">
    <property type="entry name" value="ATP/GTP PHOSPHATASE"/>
    <property type="match status" value="1"/>
</dbReference>
<dbReference type="InterPro" id="IPR051396">
    <property type="entry name" value="Bact_Antivir_Def_Nuclease"/>
</dbReference>
<proteinExistence type="predicted"/>
<dbReference type="InterPro" id="IPR003959">
    <property type="entry name" value="ATPase_AAA_core"/>
</dbReference>
<dbReference type="GO" id="GO:0005524">
    <property type="term" value="F:ATP binding"/>
    <property type="evidence" value="ECO:0007669"/>
    <property type="project" value="InterPro"/>
</dbReference>
<reference evidence="3 4" key="1">
    <citation type="submission" date="2017-05" db="EMBL/GenBank/DDBJ databases">
        <title>whole genome sequence of Prevotella melaninogenica GAI 07411.</title>
        <authorList>
            <person name="Kondo Y."/>
            <person name="Hoshino T."/>
        </authorList>
    </citation>
    <scope>NUCLEOTIDE SEQUENCE [LARGE SCALE GENOMIC DNA]</scope>
    <source>
        <strain evidence="3 4">GAI 07411</strain>
    </source>
</reference>
<accession>A0A250KJP3</accession>
<sequence>MILLPLVQQRSLFKALVDKSAFESLRQSARILDLIGRIWDIDSLPSTDARFKTMRGDIQQHYINNTDWNEEYLFSEILGIYRNIDKFQKVIELVPSDEFQDDERLIEILVQLINSYLIPHNQRLVAKRQQDFTIYEVKNSKAVDEVIPSNTIPFFVERDSNKQGVHETPSIFPSFVLAADSWDDFGVSSLFRLFYYHDESESLQIGKVKIITCTTNEEEPRTITKNYLSDSFTELDNDFCSLGQSSKYYQTIKQNFPDSYRSVLWALKDCAIFTDIEDQFEQDYSFKRSLLRENEAERLLRDAKFIVEGIEVQNREHFTYHFQTPFSEDETLLEVSFNSKAILPSRLFAVVGKNGVGKTQMISNLPIDLSQKKQELFEPQLPLFSKIISVSTSLYDNCKYPEKSNDFNYEYIGLTVKEGGNRRIITSDEINFKLQEACKFINAKGRTRSLRDILTKILSSAVIDSLFRESGKKYKLDINSLTDVRQKLSSGESTLVYLLTCIVSTLRYDTLLLFDEPETHLHPNAITTLISALYKLLEEFDSYAIVMTHSPLVIREVKSNHVCIMERFENKSVIRKVQQETLGANISILTDEIFGNKDIPQYYREIISKLADNGKTEDDIIQAISTDNTPLPIGLQIFIKSIFQRNEESEILP</sequence>
<gene>
    <name evidence="3" type="ORF">PMEL_200358</name>
</gene>
<dbReference type="InterPro" id="IPR041427">
    <property type="entry name" value="AbiJ-NTD3"/>
</dbReference>
<dbReference type="SUPFAM" id="SSF52540">
    <property type="entry name" value="P-loop containing nucleoside triphosphate hydrolases"/>
    <property type="match status" value="1"/>
</dbReference>